<gene>
    <name evidence="1" type="ORF">NBC122_00527</name>
</gene>
<name>A0A4P6ZCW9_9FLAO</name>
<proteinExistence type="predicted"/>
<evidence type="ECO:0000313" key="1">
    <source>
        <dbReference type="EMBL" id="QBO57376.1"/>
    </source>
</evidence>
<protein>
    <submittedName>
        <fullName evidence="1">Uncharacterized protein</fullName>
    </submittedName>
</protein>
<evidence type="ECO:0000313" key="2">
    <source>
        <dbReference type="Proteomes" id="UP000294419"/>
    </source>
</evidence>
<dbReference type="AlphaFoldDB" id="A0A4P6ZCW9"/>
<dbReference type="EMBL" id="CP037954">
    <property type="protein sequence ID" value="QBO57376.1"/>
    <property type="molecule type" value="Genomic_DNA"/>
</dbReference>
<keyword evidence="2" id="KW-1185">Reference proteome</keyword>
<dbReference type="Proteomes" id="UP000294419">
    <property type="component" value="Chromosome"/>
</dbReference>
<dbReference type="KEGG" id="csal:NBC122_00527"/>
<sequence length="46" mass="5418">MGKSSIIKQPHLFSNKEKQNPEFFSGFCFIQKYYFNAFFASSAFVR</sequence>
<accession>A0A4P6ZCW9</accession>
<reference evidence="1 2" key="1">
    <citation type="submission" date="2019-03" db="EMBL/GenBank/DDBJ databases">
        <authorList>
            <person name="Kim H."/>
            <person name="Yu S.-M."/>
        </authorList>
    </citation>
    <scope>NUCLEOTIDE SEQUENCE [LARGE SCALE GENOMIC DNA]</scope>
    <source>
        <strain evidence="1 2">NBC122</strain>
    </source>
</reference>
<organism evidence="1 2">
    <name type="scientific">Chryseobacterium salivictor</name>
    <dbReference type="NCBI Taxonomy" id="2547600"/>
    <lineage>
        <taxon>Bacteria</taxon>
        <taxon>Pseudomonadati</taxon>
        <taxon>Bacteroidota</taxon>
        <taxon>Flavobacteriia</taxon>
        <taxon>Flavobacteriales</taxon>
        <taxon>Weeksellaceae</taxon>
        <taxon>Chryseobacterium group</taxon>
        <taxon>Chryseobacterium</taxon>
    </lineage>
</organism>